<reference evidence="1" key="1">
    <citation type="submission" date="2020-03" db="EMBL/GenBank/DDBJ databases">
        <title>Castanea mollissima Vanexum genome sequencing.</title>
        <authorList>
            <person name="Staton M."/>
        </authorList>
    </citation>
    <scope>NUCLEOTIDE SEQUENCE</scope>
    <source>
        <tissue evidence="1">Leaf</tissue>
    </source>
</reference>
<accession>A0A8J4V1T9</accession>
<evidence type="ECO:0000313" key="1">
    <source>
        <dbReference type="EMBL" id="KAF3945088.1"/>
    </source>
</evidence>
<dbReference type="EMBL" id="JRKL02012497">
    <property type="protein sequence ID" value="KAF3945088.1"/>
    <property type="molecule type" value="Genomic_DNA"/>
</dbReference>
<keyword evidence="2" id="KW-1185">Reference proteome</keyword>
<name>A0A8J4V1T9_9ROSI</name>
<dbReference type="AlphaFoldDB" id="A0A8J4V1T9"/>
<gene>
    <name evidence="1" type="ORF">CMV_028498</name>
</gene>
<organism evidence="1 2">
    <name type="scientific">Castanea mollissima</name>
    <name type="common">Chinese chestnut</name>
    <dbReference type="NCBI Taxonomy" id="60419"/>
    <lineage>
        <taxon>Eukaryota</taxon>
        <taxon>Viridiplantae</taxon>
        <taxon>Streptophyta</taxon>
        <taxon>Embryophyta</taxon>
        <taxon>Tracheophyta</taxon>
        <taxon>Spermatophyta</taxon>
        <taxon>Magnoliopsida</taxon>
        <taxon>eudicotyledons</taxon>
        <taxon>Gunneridae</taxon>
        <taxon>Pentapetalae</taxon>
        <taxon>rosids</taxon>
        <taxon>fabids</taxon>
        <taxon>Fagales</taxon>
        <taxon>Fagaceae</taxon>
        <taxon>Castanea</taxon>
    </lineage>
</organism>
<proteinExistence type="predicted"/>
<comment type="caution">
    <text evidence="1">The sequence shown here is derived from an EMBL/GenBank/DDBJ whole genome shotgun (WGS) entry which is preliminary data.</text>
</comment>
<dbReference type="Proteomes" id="UP000737018">
    <property type="component" value="Unassembled WGS sequence"/>
</dbReference>
<sequence length="80" mass="9129">MCVSVSLKFILGLIKCCRSLIQSQSLKCFVTWKGELQGVTIRQEEETTNTLALLVRLYTLLMLSSKLWSIWVTAFCLRGK</sequence>
<protein>
    <submittedName>
        <fullName evidence="1">Uncharacterized protein</fullName>
    </submittedName>
</protein>
<dbReference type="OrthoDB" id="10510579at2759"/>
<evidence type="ECO:0000313" key="2">
    <source>
        <dbReference type="Proteomes" id="UP000737018"/>
    </source>
</evidence>